<dbReference type="Gene3D" id="3.10.129.10">
    <property type="entry name" value="Hotdog Thioesterase"/>
    <property type="match status" value="1"/>
</dbReference>
<evidence type="ECO:0000313" key="6">
    <source>
        <dbReference type="Proteomes" id="UP000006671"/>
    </source>
</evidence>
<dbReference type="InParanoid" id="D2V037"/>
<dbReference type="GeneID" id="8856460"/>
<dbReference type="EMBL" id="GG738847">
    <property type="protein sequence ID" value="EFC49461.1"/>
    <property type="molecule type" value="Genomic_DNA"/>
</dbReference>
<dbReference type="eggNOG" id="ENOG502T1QC">
    <property type="taxonomic scope" value="Eukaryota"/>
</dbReference>
<evidence type="ECO:0000256" key="1">
    <source>
        <dbReference type="ARBA" id="ARBA00022801"/>
    </source>
</evidence>
<proteinExistence type="predicted"/>
<dbReference type="InterPro" id="IPR003736">
    <property type="entry name" value="PAAI_dom"/>
</dbReference>
<evidence type="ECO:0000259" key="4">
    <source>
        <dbReference type="Pfam" id="PF13649"/>
    </source>
</evidence>
<reference evidence="5 6" key="1">
    <citation type="journal article" date="2010" name="Cell">
        <title>The genome of Naegleria gruberi illuminates early eukaryotic versatility.</title>
        <authorList>
            <person name="Fritz-Laylin L.K."/>
            <person name="Prochnik S.E."/>
            <person name="Ginger M.L."/>
            <person name="Dacks J.B."/>
            <person name="Carpenter M.L."/>
            <person name="Field M.C."/>
            <person name="Kuo A."/>
            <person name="Paredez A."/>
            <person name="Chapman J."/>
            <person name="Pham J."/>
            <person name="Shu S."/>
            <person name="Neupane R."/>
            <person name="Cipriano M."/>
            <person name="Mancuso J."/>
            <person name="Tu H."/>
            <person name="Salamov A."/>
            <person name="Lindquist E."/>
            <person name="Shapiro H."/>
            <person name="Lucas S."/>
            <person name="Grigoriev I.V."/>
            <person name="Cande W.Z."/>
            <person name="Fulton C."/>
            <person name="Rokhsar D.S."/>
            <person name="Dawson S.C."/>
        </authorList>
    </citation>
    <scope>NUCLEOTIDE SEQUENCE [LARGE SCALE GENOMIC DNA]</scope>
    <source>
        <strain evidence="5 6">NEG-M</strain>
    </source>
</reference>
<dbReference type="RefSeq" id="XP_002682205.1">
    <property type="nucleotide sequence ID" value="XM_002682159.1"/>
</dbReference>
<organism evidence="6">
    <name type="scientific">Naegleria gruberi</name>
    <name type="common">Amoeba</name>
    <dbReference type="NCBI Taxonomy" id="5762"/>
    <lineage>
        <taxon>Eukaryota</taxon>
        <taxon>Discoba</taxon>
        <taxon>Heterolobosea</taxon>
        <taxon>Tetramitia</taxon>
        <taxon>Eutetramitia</taxon>
        <taxon>Vahlkampfiidae</taxon>
        <taxon>Naegleria</taxon>
    </lineage>
</organism>
<dbReference type="Gene3D" id="3.40.50.150">
    <property type="entry name" value="Vaccinia Virus protein VP39"/>
    <property type="match status" value="1"/>
</dbReference>
<dbReference type="SUPFAM" id="SSF54637">
    <property type="entry name" value="Thioesterase/thiol ester dehydrase-isomerase"/>
    <property type="match status" value="1"/>
</dbReference>
<dbReference type="OrthoDB" id="66144at2759"/>
<dbReference type="Proteomes" id="UP000006671">
    <property type="component" value="Unassembled WGS sequence"/>
</dbReference>
<evidence type="ECO:0000313" key="5">
    <source>
        <dbReference type="EMBL" id="EFC49461.1"/>
    </source>
</evidence>
<feature type="domain" description="Methyltransferase" evidence="4">
    <location>
        <begin position="328"/>
        <end position="423"/>
    </location>
</feature>
<dbReference type="CDD" id="cd02440">
    <property type="entry name" value="AdoMet_MTases"/>
    <property type="match status" value="1"/>
</dbReference>
<dbReference type="SUPFAM" id="SSF53335">
    <property type="entry name" value="S-adenosyl-L-methionine-dependent methyltransferases"/>
    <property type="match status" value="1"/>
</dbReference>
<evidence type="ECO:0000256" key="2">
    <source>
        <dbReference type="SAM" id="MobiDB-lite"/>
    </source>
</evidence>
<dbReference type="CDD" id="cd03443">
    <property type="entry name" value="PaaI_thioesterase"/>
    <property type="match status" value="1"/>
</dbReference>
<keyword evidence="6" id="KW-1185">Reference proteome</keyword>
<dbReference type="PANTHER" id="PTHR43240:SF5">
    <property type="entry name" value="1,4-DIHYDROXY-2-NAPHTHOYL-COA THIOESTERASE 1"/>
    <property type="match status" value="1"/>
</dbReference>
<dbReference type="PANTHER" id="PTHR43240">
    <property type="entry name" value="1,4-DIHYDROXY-2-NAPHTHOYL-COA THIOESTERASE 1"/>
    <property type="match status" value="1"/>
</dbReference>
<dbReference type="AlphaFoldDB" id="D2V037"/>
<dbReference type="NCBIfam" id="TIGR00369">
    <property type="entry name" value="unchar_dom_1"/>
    <property type="match status" value="1"/>
</dbReference>
<gene>
    <name evidence="5" type="ORF">NAEGRDRAFT_78002</name>
</gene>
<dbReference type="GO" id="GO:0061522">
    <property type="term" value="F:1,4-dihydroxy-2-naphthoyl-CoA thioesterase activity"/>
    <property type="evidence" value="ECO:0007669"/>
    <property type="project" value="TreeGrafter"/>
</dbReference>
<dbReference type="InterPro" id="IPR006683">
    <property type="entry name" value="Thioestr_dom"/>
</dbReference>
<protein>
    <submittedName>
        <fullName evidence="5">Uncharacterized protein</fullName>
    </submittedName>
</protein>
<sequence length="464" mass="51752">MKRFGGGIVAAGLLKSNTLTSARNCRMKSFGKKSNNIINNNNELMMMANNFQRQSFHSSLSHHYANQISDQINDDQMIKKNGKIKMMAEMMLNKKGQLNEMLGVKITKLNMVLKEDRSNIDELFVEMSMKLSDVHMNAIGLVHGGSFATLCDTAIGTGALIFATQYLKGSGMVVLDNFNQFLKSASVGDELVVVAKPLHLGKSTQSWEATVYLGSPPNGKKIALSRSTILNKVTSESAQQSETATSNSNASKKLTPENLNKLGKNFNIETMSKQEIAAKFDKHSEQWEFLTSVSDYQKNMISWVVNELKQYADQQLSSPQFANETFKVLDLATGNGLIGRSINNIISPRVKKLEMTGLDLSQGMLKKAKEWNIYSNLFVHDLDQPINNLSTNESFDFITCFAVSEMLTDVDKVLLSEVSRLLSRKPHAQCWISFQLKDEDAIATDHQGMRTYNLSQLSFHATTK</sequence>
<dbReference type="OMA" id="QCWISFQ"/>
<dbReference type="InterPro" id="IPR029069">
    <property type="entry name" value="HotDog_dom_sf"/>
</dbReference>
<dbReference type="InterPro" id="IPR029063">
    <property type="entry name" value="SAM-dependent_MTases_sf"/>
</dbReference>
<dbReference type="Pfam" id="PF03061">
    <property type="entry name" value="4HBT"/>
    <property type="match status" value="1"/>
</dbReference>
<dbReference type="InterPro" id="IPR041698">
    <property type="entry name" value="Methyltransf_25"/>
</dbReference>
<keyword evidence="1" id="KW-0378">Hydrolase</keyword>
<name>D2V037_NAEGR</name>
<feature type="compositionally biased region" description="Polar residues" evidence="2">
    <location>
        <begin position="234"/>
        <end position="252"/>
    </location>
</feature>
<accession>D2V037</accession>
<dbReference type="GO" id="GO:0005829">
    <property type="term" value="C:cytosol"/>
    <property type="evidence" value="ECO:0007669"/>
    <property type="project" value="TreeGrafter"/>
</dbReference>
<dbReference type="KEGG" id="ngr:NAEGRDRAFT_78002"/>
<dbReference type="VEuPathDB" id="AmoebaDB:NAEGRDRAFT_78002"/>
<evidence type="ECO:0000259" key="3">
    <source>
        <dbReference type="Pfam" id="PF03061"/>
    </source>
</evidence>
<dbReference type="Pfam" id="PF13649">
    <property type="entry name" value="Methyltransf_25"/>
    <property type="match status" value="1"/>
</dbReference>
<feature type="region of interest" description="Disordered" evidence="2">
    <location>
        <begin position="234"/>
        <end position="257"/>
    </location>
</feature>
<feature type="domain" description="Thioesterase" evidence="3">
    <location>
        <begin position="140"/>
        <end position="214"/>
    </location>
</feature>